<protein>
    <submittedName>
        <fullName evidence="1">Uncharacterized protein</fullName>
    </submittedName>
</protein>
<proteinExistence type="predicted"/>
<dbReference type="Proteomes" id="UP000663722">
    <property type="component" value="Chromosome"/>
</dbReference>
<sequence length="55" mass="6283">MAQLDNDILILIIKILRILKDFKTSDNSPKRHIRDGILRPSSSESFISLSKKCLT</sequence>
<reference evidence="1" key="1">
    <citation type="journal article" date="2021" name="Microb. Physiol.">
        <title>Proteogenomic Insights into the Physiology of Marine, Sulfate-Reducing, Filamentous Desulfonema limicola and Desulfonema magnum.</title>
        <authorList>
            <person name="Schnaars V."/>
            <person name="Wohlbrand L."/>
            <person name="Scheve S."/>
            <person name="Hinrichs C."/>
            <person name="Reinhardt R."/>
            <person name="Rabus R."/>
        </authorList>
    </citation>
    <scope>NUCLEOTIDE SEQUENCE</scope>
    <source>
        <strain evidence="1">4be13</strain>
    </source>
</reference>
<accession>A0A975BP01</accession>
<gene>
    <name evidence="1" type="ORF">dnm_050310</name>
</gene>
<organism evidence="1 2">
    <name type="scientific">Desulfonema magnum</name>
    <dbReference type="NCBI Taxonomy" id="45655"/>
    <lineage>
        <taxon>Bacteria</taxon>
        <taxon>Pseudomonadati</taxon>
        <taxon>Thermodesulfobacteriota</taxon>
        <taxon>Desulfobacteria</taxon>
        <taxon>Desulfobacterales</taxon>
        <taxon>Desulfococcaceae</taxon>
        <taxon>Desulfonema</taxon>
    </lineage>
</organism>
<evidence type="ECO:0000313" key="1">
    <source>
        <dbReference type="EMBL" id="QTA88986.1"/>
    </source>
</evidence>
<dbReference type="KEGG" id="dmm:dnm_050310"/>
<dbReference type="EMBL" id="CP061800">
    <property type="protein sequence ID" value="QTA88986.1"/>
    <property type="molecule type" value="Genomic_DNA"/>
</dbReference>
<keyword evidence="2" id="KW-1185">Reference proteome</keyword>
<name>A0A975BP01_9BACT</name>
<dbReference type="AlphaFoldDB" id="A0A975BP01"/>
<evidence type="ECO:0000313" key="2">
    <source>
        <dbReference type="Proteomes" id="UP000663722"/>
    </source>
</evidence>